<evidence type="ECO:0000256" key="1">
    <source>
        <dbReference type="ARBA" id="ARBA00001231"/>
    </source>
</evidence>
<dbReference type="EMBL" id="JACVXA010000011">
    <property type="protein sequence ID" value="MBE3637712.1"/>
    <property type="molecule type" value="Genomic_DNA"/>
</dbReference>
<dbReference type="PANTHER" id="PTHR30480">
    <property type="entry name" value="BETA-HEXOSAMINIDASE-RELATED"/>
    <property type="match status" value="1"/>
</dbReference>
<protein>
    <recommendedName>
        <fullName evidence="3">beta-N-acetylhexosaminidase</fullName>
        <ecNumber evidence="3">3.2.1.52</ecNumber>
    </recommendedName>
</protein>
<evidence type="ECO:0000256" key="3">
    <source>
        <dbReference type="ARBA" id="ARBA00012663"/>
    </source>
</evidence>
<dbReference type="EC" id="3.2.1.52" evidence="3"/>
<dbReference type="RefSeq" id="WP_193180641.1">
    <property type="nucleotide sequence ID" value="NZ_JACVXA010000011.1"/>
</dbReference>
<dbReference type="GO" id="GO:0009254">
    <property type="term" value="P:peptidoglycan turnover"/>
    <property type="evidence" value="ECO:0007669"/>
    <property type="project" value="TreeGrafter"/>
</dbReference>
<name>A0A8J6YTV5_9RHOB</name>
<evidence type="ECO:0000256" key="4">
    <source>
        <dbReference type="ARBA" id="ARBA00022801"/>
    </source>
</evidence>
<proteinExistence type="inferred from homology"/>
<gene>
    <name evidence="7" type="ORF">ICN82_05760</name>
</gene>
<evidence type="ECO:0000313" key="7">
    <source>
        <dbReference type="EMBL" id="MBE3637712.1"/>
    </source>
</evidence>
<dbReference type="AlphaFoldDB" id="A0A8J6YTV5"/>
<dbReference type="PANTHER" id="PTHR30480:SF13">
    <property type="entry name" value="BETA-HEXOSAMINIDASE"/>
    <property type="match status" value="1"/>
</dbReference>
<comment type="catalytic activity">
    <reaction evidence="1">
        <text>Hydrolysis of terminal non-reducing N-acetyl-D-hexosamine residues in N-acetyl-beta-D-hexosaminides.</text>
        <dbReference type="EC" id="3.2.1.52"/>
    </reaction>
</comment>
<organism evidence="7 8">
    <name type="scientific">Mangrovicoccus algicola</name>
    <dbReference type="NCBI Taxonomy" id="2771008"/>
    <lineage>
        <taxon>Bacteria</taxon>
        <taxon>Pseudomonadati</taxon>
        <taxon>Pseudomonadota</taxon>
        <taxon>Alphaproteobacteria</taxon>
        <taxon>Rhodobacterales</taxon>
        <taxon>Paracoccaceae</taxon>
        <taxon>Mangrovicoccus</taxon>
    </lineage>
</organism>
<evidence type="ECO:0000256" key="2">
    <source>
        <dbReference type="ARBA" id="ARBA00005336"/>
    </source>
</evidence>
<dbReference type="InterPro" id="IPR036962">
    <property type="entry name" value="Glyco_hydro_3_N_sf"/>
</dbReference>
<dbReference type="Gene3D" id="3.20.20.300">
    <property type="entry name" value="Glycoside hydrolase, family 3, N-terminal domain"/>
    <property type="match status" value="1"/>
</dbReference>
<dbReference type="GO" id="GO:0004563">
    <property type="term" value="F:beta-N-acetylhexosaminidase activity"/>
    <property type="evidence" value="ECO:0007669"/>
    <property type="project" value="UniProtKB-EC"/>
</dbReference>
<keyword evidence="5" id="KW-0326">Glycosidase</keyword>
<comment type="caution">
    <text evidence="7">The sequence shown here is derived from an EMBL/GenBank/DDBJ whole genome shotgun (WGS) entry which is preliminary data.</text>
</comment>
<dbReference type="PROSITE" id="PS00775">
    <property type="entry name" value="GLYCOSYL_HYDROL_F3"/>
    <property type="match status" value="1"/>
</dbReference>
<accession>A0A8J6YTV5</accession>
<dbReference type="SUPFAM" id="SSF51445">
    <property type="entry name" value="(Trans)glycosidases"/>
    <property type="match status" value="1"/>
</dbReference>
<reference evidence="7" key="1">
    <citation type="submission" date="2020-09" db="EMBL/GenBank/DDBJ databases">
        <title>A novel bacterium of genus Mangrovicoccus, isolated from South China Sea.</title>
        <authorList>
            <person name="Huang H."/>
            <person name="Mo K."/>
            <person name="Hu Y."/>
        </authorList>
    </citation>
    <scope>NUCLEOTIDE SEQUENCE</scope>
    <source>
        <strain evidence="7">HB182678</strain>
    </source>
</reference>
<dbReference type="InterPro" id="IPR001764">
    <property type="entry name" value="Glyco_hydro_3_N"/>
</dbReference>
<comment type="similarity">
    <text evidence="2">Belongs to the glycosyl hydrolase 3 family.</text>
</comment>
<keyword evidence="8" id="KW-1185">Reference proteome</keyword>
<dbReference type="GO" id="GO:0005975">
    <property type="term" value="P:carbohydrate metabolic process"/>
    <property type="evidence" value="ECO:0007669"/>
    <property type="project" value="InterPro"/>
</dbReference>
<sequence length="331" mass="35442">MPLSAAILGLEGPALSAWEKGFFAEAAPYGFILFARNVDTPEQLRRLTAELRETVGHDAPILIDQEGGRVQRLGPPHWRAWLPPLEQMRRAAPGLAGRAMFLRYRLIAEELRALGIDTNCAPMADVAMADTHPFLLNRCYGDDPMTVTAAARAAAQGLLAGGVLPVLKHIPGHGRGTADSHLELPRVAASLEDLRAVDFAAFQGLADLPMGMTAHIVYPALDPDLPATQSPAVLDVVRREIGFDGLLMTDDLSMQALSGSFAERARLSLAAGCDVVLHCNGRPEEMEAVMAGTGMLEGRALYRAHRAMMMRGAVDPIDTAAAEAELAEILG</sequence>
<dbReference type="InterPro" id="IPR050226">
    <property type="entry name" value="NagZ_Beta-hexosaminidase"/>
</dbReference>
<evidence type="ECO:0000256" key="5">
    <source>
        <dbReference type="ARBA" id="ARBA00023295"/>
    </source>
</evidence>
<evidence type="ECO:0000313" key="8">
    <source>
        <dbReference type="Proteomes" id="UP000609121"/>
    </source>
</evidence>
<dbReference type="InterPro" id="IPR019800">
    <property type="entry name" value="Glyco_hydro_3_AS"/>
</dbReference>
<dbReference type="InterPro" id="IPR017853">
    <property type="entry name" value="GH"/>
</dbReference>
<feature type="domain" description="Glycoside hydrolase family 3 N-terminal" evidence="6">
    <location>
        <begin position="30"/>
        <end position="289"/>
    </location>
</feature>
<evidence type="ECO:0000259" key="6">
    <source>
        <dbReference type="Pfam" id="PF00933"/>
    </source>
</evidence>
<keyword evidence="4 7" id="KW-0378">Hydrolase</keyword>
<dbReference type="Proteomes" id="UP000609121">
    <property type="component" value="Unassembled WGS sequence"/>
</dbReference>
<dbReference type="Pfam" id="PF00933">
    <property type="entry name" value="Glyco_hydro_3"/>
    <property type="match status" value="1"/>
</dbReference>